<name>A0AAD9CT17_PAPLA</name>
<dbReference type="Gene3D" id="3.40.50.150">
    <property type="entry name" value="Vaccinia Virus protein VP39"/>
    <property type="match status" value="1"/>
</dbReference>
<comment type="similarity">
    <text evidence="1">Belongs to the UPF0585 family.</text>
</comment>
<dbReference type="PANTHER" id="PTHR20974:SF0">
    <property type="entry name" value="UPF0585 PROTEIN CG18661"/>
    <property type="match status" value="1"/>
</dbReference>
<dbReference type="Pfam" id="PF06080">
    <property type="entry name" value="DUF938"/>
    <property type="match status" value="1"/>
</dbReference>
<reference evidence="2" key="1">
    <citation type="submission" date="2023-02" db="EMBL/GenBank/DDBJ databases">
        <title>Identification and recombinant expression of a fungal hydrolase from Papiliotrema laurentii that hydrolyzes apple cutin and clears colloidal polyester polyurethane.</title>
        <authorList>
            <consortium name="DOE Joint Genome Institute"/>
            <person name="Roman V.A."/>
            <person name="Bojanowski C."/>
            <person name="Crable B.R."/>
            <person name="Wagner D.N."/>
            <person name="Hung C.S."/>
            <person name="Nadeau L.J."/>
            <person name="Schratz L."/>
            <person name="Haridas S."/>
            <person name="Pangilinan J."/>
            <person name="Lipzen A."/>
            <person name="Na H."/>
            <person name="Yan M."/>
            <person name="Ng V."/>
            <person name="Grigoriev I.V."/>
            <person name="Spatafora J.W."/>
            <person name="Barlow D."/>
            <person name="Biffinger J."/>
            <person name="Kelley-Loughnane N."/>
            <person name="Varaljay V.A."/>
            <person name="Crookes-Goodson W.J."/>
        </authorList>
    </citation>
    <scope>NUCLEOTIDE SEQUENCE</scope>
    <source>
        <strain evidence="2">5307AH</strain>
    </source>
</reference>
<evidence type="ECO:0000313" key="3">
    <source>
        <dbReference type="Proteomes" id="UP001182556"/>
    </source>
</evidence>
<sequence>MSYPSIISQPGSAKRNLEPIIQQLAPLVNGPPGSSRILELASYPYEHIAAFAQQWPEVEWWGSCRDEGEAEVVRERYTTDLPVNLNLPEVLDVSNDSHWASLDAKRLGGATAAFDGVIMLNLVHCCPEDVPENIFKHLSPLSPAGPRLLDPNHGWIAAYGAYKNDDGTYKSPGDEEFDQTYIRAKDPSLGLRTIASVSAFAGKWGFVEESRTEMPKGNMFVVWRVGRG</sequence>
<dbReference type="AlphaFoldDB" id="A0AAD9CT17"/>
<dbReference type="EMBL" id="JAODAN010000012">
    <property type="protein sequence ID" value="KAK1920977.1"/>
    <property type="molecule type" value="Genomic_DNA"/>
</dbReference>
<accession>A0AAD9CT17</accession>
<dbReference type="Proteomes" id="UP001182556">
    <property type="component" value="Unassembled WGS sequence"/>
</dbReference>
<dbReference type="InterPro" id="IPR029063">
    <property type="entry name" value="SAM-dependent_MTases_sf"/>
</dbReference>
<dbReference type="SUPFAM" id="SSF53335">
    <property type="entry name" value="S-adenosyl-L-methionine-dependent methyltransferases"/>
    <property type="match status" value="1"/>
</dbReference>
<proteinExistence type="inferred from homology"/>
<protein>
    <submittedName>
        <fullName evidence="2">Uncharacterized protein</fullName>
    </submittedName>
</protein>
<gene>
    <name evidence="2" type="ORF">DB88DRAFT_501735</name>
</gene>
<keyword evidence="3" id="KW-1185">Reference proteome</keyword>
<dbReference type="InterPro" id="IPR010342">
    <property type="entry name" value="DUF938"/>
</dbReference>
<comment type="caution">
    <text evidence="2">The sequence shown here is derived from an EMBL/GenBank/DDBJ whole genome shotgun (WGS) entry which is preliminary data.</text>
</comment>
<dbReference type="PANTHER" id="PTHR20974">
    <property type="entry name" value="UPF0585 PROTEIN CG18661"/>
    <property type="match status" value="1"/>
</dbReference>
<evidence type="ECO:0000313" key="2">
    <source>
        <dbReference type="EMBL" id="KAK1920977.1"/>
    </source>
</evidence>
<evidence type="ECO:0000256" key="1">
    <source>
        <dbReference type="ARBA" id="ARBA00008308"/>
    </source>
</evidence>
<organism evidence="2 3">
    <name type="scientific">Papiliotrema laurentii</name>
    <name type="common">Cryptococcus laurentii</name>
    <dbReference type="NCBI Taxonomy" id="5418"/>
    <lineage>
        <taxon>Eukaryota</taxon>
        <taxon>Fungi</taxon>
        <taxon>Dikarya</taxon>
        <taxon>Basidiomycota</taxon>
        <taxon>Agaricomycotina</taxon>
        <taxon>Tremellomycetes</taxon>
        <taxon>Tremellales</taxon>
        <taxon>Rhynchogastremaceae</taxon>
        <taxon>Papiliotrema</taxon>
    </lineage>
</organism>